<comment type="subunit">
    <text evidence="9">The Tat system comprises two distinct complexes: a TatABC complex, containing multiple copies of TatA, TatB and TatC subunits, and a separate TatA complex, containing only TatA subunits. Substrates initially bind to the TatABC complex, which probably triggers association of the separate TatA complex to form the active translocon.</text>
</comment>
<dbReference type="GO" id="GO:0043953">
    <property type="term" value="P:protein transport by the Tat complex"/>
    <property type="evidence" value="ECO:0007669"/>
    <property type="project" value="UniProtKB-UniRule"/>
</dbReference>
<keyword evidence="5 9" id="KW-0653">Protein transport</keyword>
<evidence type="ECO:0000256" key="10">
    <source>
        <dbReference type="SAM" id="MobiDB-lite"/>
    </source>
</evidence>
<dbReference type="InterPro" id="IPR003369">
    <property type="entry name" value="TatA/B/E"/>
</dbReference>
<keyword evidence="8 9" id="KW-0472">Membrane</keyword>
<dbReference type="Proteomes" id="UP000199496">
    <property type="component" value="Unassembled WGS sequence"/>
</dbReference>
<proteinExistence type="inferred from homology"/>
<reference evidence="11 12" key="1">
    <citation type="submission" date="2016-10" db="EMBL/GenBank/DDBJ databases">
        <authorList>
            <person name="de Groot N.N."/>
        </authorList>
    </citation>
    <scope>NUCLEOTIDE SEQUENCE [LARGE SCALE GENOMIC DNA]</scope>
    <source>
        <strain evidence="11 12">B7-7</strain>
    </source>
</reference>
<evidence type="ECO:0000256" key="6">
    <source>
        <dbReference type="ARBA" id="ARBA00022989"/>
    </source>
</evidence>
<protein>
    <recommendedName>
        <fullName evidence="9">Sec-independent protein translocase protein TatA</fullName>
    </recommendedName>
</protein>
<evidence type="ECO:0000256" key="8">
    <source>
        <dbReference type="ARBA" id="ARBA00023136"/>
    </source>
</evidence>
<dbReference type="PANTHER" id="PTHR42982:SF1">
    <property type="entry name" value="SEC-INDEPENDENT PROTEIN TRANSLOCASE PROTEIN TATA"/>
    <property type="match status" value="1"/>
</dbReference>
<dbReference type="EMBL" id="FOFO01000016">
    <property type="protein sequence ID" value="SEQ08347.1"/>
    <property type="molecule type" value="Genomic_DNA"/>
</dbReference>
<gene>
    <name evidence="9" type="primary">tatA</name>
    <name evidence="11" type="ORF">SAMN05421693_11622</name>
</gene>
<comment type="subcellular location">
    <subcellularLocation>
        <location evidence="1 9">Cell membrane</location>
        <topology evidence="1 9">Single-pass membrane protein</topology>
    </subcellularLocation>
</comment>
<feature type="compositionally biased region" description="Basic and acidic residues" evidence="10">
    <location>
        <begin position="71"/>
        <end position="100"/>
    </location>
</feature>
<sequence length="100" mass="10910">MGFGGISIWQLLIILVIVVLLFGTKKLRNMGGDLGSAIKNFRQSVRDGEAGTDESRKEASDPATPQPPLENHQESGRVFEAEATRTPSADDKPQDDRRSS</sequence>
<evidence type="ECO:0000256" key="3">
    <source>
        <dbReference type="ARBA" id="ARBA00022475"/>
    </source>
</evidence>
<evidence type="ECO:0000256" key="9">
    <source>
        <dbReference type="HAMAP-Rule" id="MF_00236"/>
    </source>
</evidence>
<dbReference type="HAMAP" id="MF_00236">
    <property type="entry name" value="TatA_E"/>
    <property type="match status" value="1"/>
</dbReference>
<dbReference type="OrthoDB" id="7066617at2"/>
<organism evidence="11 12">
    <name type="scientific">Ectothiorhodospira magna</name>
    <dbReference type="NCBI Taxonomy" id="867345"/>
    <lineage>
        <taxon>Bacteria</taxon>
        <taxon>Pseudomonadati</taxon>
        <taxon>Pseudomonadota</taxon>
        <taxon>Gammaproteobacteria</taxon>
        <taxon>Chromatiales</taxon>
        <taxon>Ectothiorhodospiraceae</taxon>
        <taxon>Ectothiorhodospira</taxon>
    </lineage>
</organism>
<keyword evidence="6 9" id="KW-1133">Transmembrane helix</keyword>
<evidence type="ECO:0000313" key="11">
    <source>
        <dbReference type="EMBL" id="SEQ08347.1"/>
    </source>
</evidence>
<evidence type="ECO:0000256" key="7">
    <source>
        <dbReference type="ARBA" id="ARBA00023010"/>
    </source>
</evidence>
<dbReference type="NCBIfam" id="TIGR01411">
    <property type="entry name" value="tatAE"/>
    <property type="match status" value="1"/>
</dbReference>
<dbReference type="AlphaFoldDB" id="A0A1H9D4Q1"/>
<dbReference type="Gene3D" id="1.20.5.3310">
    <property type="match status" value="1"/>
</dbReference>
<evidence type="ECO:0000256" key="2">
    <source>
        <dbReference type="ARBA" id="ARBA00022448"/>
    </source>
</evidence>
<dbReference type="GO" id="GO:0033281">
    <property type="term" value="C:TAT protein transport complex"/>
    <property type="evidence" value="ECO:0007669"/>
    <property type="project" value="UniProtKB-UniRule"/>
</dbReference>
<dbReference type="InterPro" id="IPR006312">
    <property type="entry name" value="TatA/E"/>
</dbReference>
<dbReference type="GO" id="GO:0008320">
    <property type="term" value="F:protein transmembrane transporter activity"/>
    <property type="evidence" value="ECO:0007669"/>
    <property type="project" value="UniProtKB-UniRule"/>
</dbReference>
<dbReference type="Pfam" id="PF02416">
    <property type="entry name" value="TatA_B_E"/>
    <property type="match status" value="1"/>
</dbReference>
<name>A0A1H9D4Q1_9GAMM</name>
<accession>A0A1H9D4Q1</accession>
<keyword evidence="3 9" id="KW-1003">Cell membrane</keyword>
<dbReference type="PANTHER" id="PTHR42982">
    <property type="entry name" value="SEC-INDEPENDENT PROTEIN TRANSLOCASE PROTEIN TATA"/>
    <property type="match status" value="1"/>
</dbReference>
<feature type="region of interest" description="Disordered" evidence="10">
    <location>
        <begin position="33"/>
        <end position="100"/>
    </location>
</feature>
<keyword evidence="2 9" id="KW-0813">Transport</keyword>
<feature type="compositionally biased region" description="Basic and acidic residues" evidence="10">
    <location>
        <begin position="44"/>
        <end position="60"/>
    </location>
</feature>
<dbReference type="STRING" id="867345.SAMN05421693_11622"/>
<comment type="function">
    <text evidence="9">Part of the twin-arginine translocation (Tat) system that transports large folded proteins containing a characteristic twin-arginine motif in their signal peptide across membranes. TatA could form the protein-conducting channel of the Tat system.</text>
</comment>
<evidence type="ECO:0000256" key="1">
    <source>
        <dbReference type="ARBA" id="ARBA00004162"/>
    </source>
</evidence>
<comment type="similarity">
    <text evidence="9">Belongs to the TatA/E family.</text>
</comment>
<dbReference type="RefSeq" id="WP_090206874.1">
    <property type="nucleotide sequence ID" value="NZ_FOFO01000016.1"/>
</dbReference>
<evidence type="ECO:0000256" key="4">
    <source>
        <dbReference type="ARBA" id="ARBA00022692"/>
    </source>
</evidence>
<keyword evidence="4 9" id="KW-0812">Transmembrane</keyword>
<keyword evidence="12" id="KW-1185">Reference proteome</keyword>
<keyword evidence="7 9" id="KW-0811">Translocation</keyword>
<evidence type="ECO:0000256" key="5">
    <source>
        <dbReference type="ARBA" id="ARBA00022927"/>
    </source>
</evidence>
<evidence type="ECO:0000313" key="12">
    <source>
        <dbReference type="Proteomes" id="UP000199496"/>
    </source>
</evidence>
<feature type="transmembrane region" description="Helical" evidence="9">
    <location>
        <begin position="6"/>
        <end position="24"/>
    </location>
</feature>